<keyword evidence="2" id="KW-0472">Membrane</keyword>
<evidence type="ECO:0000313" key="4">
    <source>
        <dbReference type="Proteomes" id="UP000649617"/>
    </source>
</evidence>
<name>A0A812QJA6_SYMPI</name>
<feature type="non-terminal residue" evidence="3">
    <location>
        <position position="160"/>
    </location>
</feature>
<dbReference type="EMBL" id="CAJNIZ010016269">
    <property type="protein sequence ID" value="CAE7383666.1"/>
    <property type="molecule type" value="Genomic_DNA"/>
</dbReference>
<evidence type="ECO:0000256" key="2">
    <source>
        <dbReference type="SAM" id="Phobius"/>
    </source>
</evidence>
<dbReference type="Gene3D" id="1.10.238.10">
    <property type="entry name" value="EF-hand"/>
    <property type="match status" value="1"/>
</dbReference>
<dbReference type="InterPro" id="IPR011992">
    <property type="entry name" value="EF-hand-dom_pair"/>
</dbReference>
<keyword evidence="1" id="KW-0106">Calcium</keyword>
<keyword evidence="2" id="KW-0812">Transmembrane</keyword>
<protein>
    <submittedName>
        <fullName evidence="3">Scn10a protein</fullName>
    </submittedName>
</protein>
<dbReference type="Proteomes" id="UP000649617">
    <property type="component" value="Unassembled WGS sequence"/>
</dbReference>
<feature type="transmembrane region" description="Helical" evidence="2">
    <location>
        <begin position="45"/>
        <end position="71"/>
    </location>
</feature>
<comment type="caution">
    <text evidence="3">The sequence shown here is derived from an EMBL/GenBank/DDBJ whole genome shotgun (WGS) entry which is preliminary data.</text>
</comment>
<gene>
    <name evidence="3" type="primary">Scn10a</name>
    <name evidence="3" type="ORF">SPIL2461_LOCUS9370</name>
</gene>
<evidence type="ECO:0000313" key="3">
    <source>
        <dbReference type="EMBL" id="CAE7383666.1"/>
    </source>
</evidence>
<keyword evidence="4" id="KW-1185">Reference proteome</keyword>
<dbReference type="AlphaFoldDB" id="A0A812QJA6"/>
<dbReference type="Gene3D" id="1.10.287.70">
    <property type="match status" value="1"/>
</dbReference>
<dbReference type="SUPFAM" id="SSF47473">
    <property type="entry name" value="EF-hand"/>
    <property type="match status" value="1"/>
</dbReference>
<accession>A0A812QJA6</accession>
<dbReference type="PROSITE" id="PS00018">
    <property type="entry name" value="EF_HAND_1"/>
    <property type="match status" value="1"/>
</dbReference>
<proteinExistence type="predicted"/>
<reference evidence="3" key="1">
    <citation type="submission" date="2021-02" db="EMBL/GenBank/DDBJ databases">
        <authorList>
            <person name="Dougan E. K."/>
            <person name="Rhodes N."/>
            <person name="Thang M."/>
            <person name="Chan C."/>
        </authorList>
    </citation>
    <scope>NUCLEOTIDE SEQUENCE</scope>
</reference>
<dbReference type="OrthoDB" id="26525at2759"/>
<organism evidence="3 4">
    <name type="scientific">Symbiodinium pilosum</name>
    <name type="common">Dinoflagellate</name>
    <dbReference type="NCBI Taxonomy" id="2952"/>
    <lineage>
        <taxon>Eukaryota</taxon>
        <taxon>Sar</taxon>
        <taxon>Alveolata</taxon>
        <taxon>Dinophyceae</taxon>
        <taxon>Suessiales</taxon>
        <taxon>Symbiodiniaceae</taxon>
        <taxon>Symbiodinium</taxon>
    </lineage>
</organism>
<evidence type="ECO:0000256" key="1">
    <source>
        <dbReference type="ARBA" id="ARBA00022837"/>
    </source>
</evidence>
<dbReference type="InterPro" id="IPR018247">
    <property type="entry name" value="EF_Hand_1_Ca_BS"/>
</dbReference>
<sequence length="160" mass="18278">MTLETADWVFSKYGTFFRAMFTMFEITFSGGWPNSVRPLVDDVSIYFAIPCLLYVVFIVFAALRLITALLVRSTMQAMSNDVATAVLERQERSIELQAKLRMLFEDGDLDGDKALSLSEWEKLLEHREIVQFLSVLEVDVHDAKMLFHMLDDGDGLLTVQ</sequence>
<keyword evidence="2" id="KW-1133">Transmembrane helix</keyword>